<organism evidence="3">
    <name type="scientific">Chloropicon roscoffensis</name>
    <dbReference type="NCBI Taxonomy" id="1461544"/>
    <lineage>
        <taxon>Eukaryota</taxon>
        <taxon>Viridiplantae</taxon>
        <taxon>Chlorophyta</taxon>
        <taxon>Chloropicophyceae</taxon>
        <taxon>Chloropicales</taxon>
        <taxon>Chloropicaceae</taxon>
        <taxon>Chloropicon</taxon>
    </lineage>
</organism>
<gene>
    <name evidence="3" type="ORF">CROS1456_LOCUS1388</name>
</gene>
<dbReference type="InterPro" id="IPR007303">
    <property type="entry name" value="TIP41-like"/>
</dbReference>
<dbReference type="EMBL" id="HBHZ01001775">
    <property type="protein sequence ID" value="CAE0188319.1"/>
    <property type="molecule type" value="Transcribed_RNA"/>
</dbReference>
<sequence length="293" mass="33646">MMERGGVFVTTPRSEGAERMPESDDGQERGIRIKGWEIKSRHSSIADSETIDTYEAQLQTKHLPELLFSSAGLDLKHVQSQVHVCFTAFEALRSWKLHPLPPIQVRVSRDWQQSRIQDIQDLGVKPMDYDWTFTTPYAGHVFREGCPPEESVWRDTSLGIDRELLMRRDPILFYDEFDLFESELDDHGMCKLTLKMRVMPTCWYVLARYWLRVDDVLVRCYDTRVFCALGDEAGSGARVIREVKQCEASLEALSRMGPNASINAHSDPEKTAQFFESIAPSGMGYFKVQELQL</sequence>
<name>A0A7S3C7G0_9CHLO</name>
<protein>
    <recommendedName>
        <fullName evidence="4">TIP41-like protein</fullName>
    </recommendedName>
</protein>
<dbReference type="AlphaFoldDB" id="A0A7S3C7G0"/>
<dbReference type="PANTHER" id="PTHR21021">
    <property type="entry name" value="GAF/PUTATIVE CYTOSKELETAL PROTEIN"/>
    <property type="match status" value="1"/>
</dbReference>
<evidence type="ECO:0008006" key="4">
    <source>
        <dbReference type="Google" id="ProtNLM"/>
    </source>
</evidence>
<evidence type="ECO:0000256" key="2">
    <source>
        <dbReference type="SAM" id="MobiDB-lite"/>
    </source>
</evidence>
<proteinExistence type="inferred from homology"/>
<dbReference type="PANTHER" id="PTHR21021:SF16">
    <property type="entry name" value="TIP41-LIKE PROTEIN"/>
    <property type="match status" value="1"/>
</dbReference>
<dbReference type="GO" id="GO:0005829">
    <property type="term" value="C:cytosol"/>
    <property type="evidence" value="ECO:0007669"/>
    <property type="project" value="TreeGrafter"/>
</dbReference>
<accession>A0A7S3C7G0</accession>
<dbReference type="Pfam" id="PF04176">
    <property type="entry name" value="TIP41"/>
    <property type="match status" value="1"/>
</dbReference>
<feature type="region of interest" description="Disordered" evidence="2">
    <location>
        <begin position="1"/>
        <end position="28"/>
    </location>
</feature>
<evidence type="ECO:0000256" key="1">
    <source>
        <dbReference type="ARBA" id="ARBA00006658"/>
    </source>
</evidence>
<dbReference type="GO" id="GO:0031929">
    <property type="term" value="P:TOR signaling"/>
    <property type="evidence" value="ECO:0007669"/>
    <property type="project" value="TreeGrafter"/>
</dbReference>
<comment type="similarity">
    <text evidence="1">Belongs to the TIP41 family.</text>
</comment>
<feature type="compositionally biased region" description="Basic and acidic residues" evidence="2">
    <location>
        <begin position="15"/>
        <end position="28"/>
    </location>
</feature>
<reference evidence="3" key="1">
    <citation type="submission" date="2021-01" db="EMBL/GenBank/DDBJ databases">
        <authorList>
            <person name="Corre E."/>
            <person name="Pelletier E."/>
            <person name="Niang G."/>
            <person name="Scheremetjew M."/>
            <person name="Finn R."/>
            <person name="Kale V."/>
            <person name="Holt S."/>
            <person name="Cochrane G."/>
            <person name="Meng A."/>
            <person name="Brown T."/>
            <person name="Cohen L."/>
        </authorList>
    </citation>
    <scope>NUCLEOTIDE SEQUENCE</scope>
    <source>
        <strain evidence="3">RCC1871</strain>
    </source>
</reference>
<dbReference type="InterPro" id="IPR051330">
    <property type="entry name" value="Phosphatase_reg/MetRdx"/>
</dbReference>
<evidence type="ECO:0000313" key="3">
    <source>
        <dbReference type="EMBL" id="CAE0188319.1"/>
    </source>
</evidence>